<evidence type="ECO:0000259" key="1">
    <source>
        <dbReference type="SMART" id="SM00829"/>
    </source>
</evidence>
<dbReference type="Proteomes" id="UP000250043">
    <property type="component" value="Unassembled WGS sequence"/>
</dbReference>
<dbReference type="EMBL" id="KV722345">
    <property type="protein sequence ID" value="OCH94263.1"/>
    <property type="molecule type" value="Genomic_DNA"/>
</dbReference>
<dbReference type="InterPro" id="IPR013154">
    <property type="entry name" value="ADH-like_N"/>
</dbReference>
<dbReference type="Gene3D" id="3.90.180.10">
    <property type="entry name" value="Medium-chain alcohol dehydrogenases, catalytic domain"/>
    <property type="match status" value="1"/>
</dbReference>
<dbReference type="SMART" id="SM00829">
    <property type="entry name" value="PKS_ER"/>
    <property type="match status" value="1"/>
</dbReference>
<dbReference type="InterPro" id="IPR020843">
    <property type="entry name" value="ER"/>
</dbReference>
<dbReference type="InterPro" id="IPR011032">
    <property type="entry name" value="GroES-like_sf"/>
</dbReference>
<dbReference type="SUPFAM" id="SSF50129">
    <property type="entry name" value="GroES-like"/>
    <property type="match status" value="1"/>
</dbReference>
<feature type="domain" description="Enoyl reductase (ER)" evidence="1">
    <location>
        <begin position="7"/>
        <end position="341"/>
    </location>
</feature>
<reference evidence="2 3" key="1">
    <citation type="submission" date="2016-07" db="EMBL/GenBank/DDBJ databases">
        <title>Draft genome of the white-rot fungus Obba rivulosa 3A-2.</title>
        <authorList>
            <consortium name="DOE Joint Genome Institute"/>
            <person name="Miettinen O."/>
            <person name="Riley R."/>
            <person name="Acob R."/>
            <person name="Barry K."/>
            <person name="Cullen D."/>
            <person name="De Vries R."/>
            <person name="Hainaut M."/>
            <person name="Hatakka A."/>
            <person name="Henrissat B."/>
            <person name="Hilden K."/>
            <person name="Kuo R."/>
            <person name="Labutti K."/>
            <person name="Lipzen A."/>
            <person name="Makela M.R."/>
            <person name="Sandor L."/>
            <person name="Spatafora J.W."/>
            <person name="Grigoriev I.V."/>
            <person name="Hibbett D.S."/>
        </authorList>
    </citation>
    <scope>NUCLEOTIDE SEQUENCE [LARGE SCALE GENOMIC DNA]</scope>
    <source>
        <strain evidence="2 3">3A-2</strain>
    </source>
</reference>
<keyword evidence="3" id="KW-1185">Reference proteome</keyword>
<dbReference type="OrthoDB" id="10257049at2759"/>
<evidence type="ECO:0000313" key="3">
    <source>
        <dbReference type="Proteomes" id="UP000250043"/>
    </source>
</evidence>
<dbReference type="AlphaFoldDB" id="A0A8E2DR74"/>
<dbReference type="Pfam" id="PF08240">
    <property type="entry name" value="ADH_N"/>
    <property type="match status" value="1"/>
</dbReference>
<accession>A0A8E2DR74</accession>
<dbReference type="Pfam" id="PF00107">
    <property type="entry name" value="ADH_zinc_N"/>
    <property type="match status" value="1"/>
</dbReference>
<dbReference type="InterPro" id="IPR036291">
    <property type="entry name" value="NAD(P)-bd_dom_sf"/>
</dbReference>
<protein>
    <submittedName>
        <fullName evidence="2">Zinc-binding oxidoreductase ToxD</fullName>
    </submittedName>
</protein>
<name>A0A8E2DR74_9APHY</name>
<dbReference type="SUPFAM" id="SSF51735">
    <property type="entry name" value="NAD(P)-binding Rossmann-fold domains"/>
    <property type="match status" value="1"/>
</dbReference>
<dbReference type="PANTHER" id="PTHR45348:SF2">
    <property type="entry name" value="ZINC-TYPE ALCOHOL DEHYDROGENASE-LIKE PROTEIN C2E1P3.01"/>
    <property type="match status" value="1"/>
</dbReference>
<dbReference type="GO" id="GO:0016651">
    <property type="term" value="F:oxidoreductase activity, acting on NAD(P)H"/>
    <property type="evidence" value="ECO:0007669"/>
    <property type="project" value="InterPro"/>
</dbReference>
<dbReference type="PANTHER" id="PTHR45348">
    <property type="entry name" value="HYPOTHETICAL OXIDOREDUCTASE (EUROFUNG)"/>
    <property type="match status" value="1"/>
</dbReference>
<organism evidence="2 3">
    <name type="scientific">Obba rivulosa</name>
    <dbReference type="NCBI Taxonomy" id="1052685"/>
    <lineage>
        <taxon>Eukaryota</taxon>
        <taxon>Fungi</taxon>
        <taxon>Dikarya</taxon>
        <taxon>Basidiomycota</taxon>
        <taxon>Agaricomycotina</taxon>
        <taxon>Agaricomycetes</taxon>
        <taxon>Polyporales</taxon>
        <taxon>Gelatoporiaceae</taxon>
        <taxon>Obba</taxon>
    </lineage>
</organism>
<sequence>MKALLTQVTRTVAVEEIPVPSITADEILIRTVAVAQNPTDWQYIDLVTNVGTICGCDFSGHVAEVGSNVRDVAIGDHVAGFVHGGNYKDRGAYAEYIKTDPDLVWKVPPGTLTYAQAATMGCAFWTAAQGLFHPMRLGLTHPAAKVTSDEWIFVDGGSTSVGMFALQLAHVAGYKVITVAGPKNHDLCKSYGADVVLDYKDPEVISKIKETTHDSLHLAYDTISQLQSQMFTAKCMAPGAGKFVVIQPPQKAAQAIREDVKIIHTLIYTSGGREFTLGKHYPVSPEDRAHMAAFLKEVPDLVQSGAVKPNPVKLWTGGLEGIKEGLQYMRDGKNSAEKIVYRIAN</sequence>
<evidence type="ECO:0000313" key="2">
    <source>
        <dbReference type="EMBL" id="OCH94263.1"/>
    </source>
</evidence>
<proteinExistence type="predicted"/>
<dbReference type="InterPro" id="IPR013149">
    <property type="entry name" value="ADH-like_C"/>
</dbReference>
<dbReference type="InterPro" id="IPR047122">
    <property type="entry name" value="Trans-enoyl_RdTase-like"/>
</dbReference>
<dbReference type="Gene3D" id="3.40.50.720">
    <property type="entry name" value="NAD(P)-binding Rossmann-like Domain"/>
    <property type="match status" value="1"/>
</dbReference>
<gene>
    <name evidence="2" type="ORF">OBBRIDRAFT_810591</name>
</gene>
<dbReference type="CDD" id="cd08249">
    <property type="entry name" value="enoyl_reductase_like"/>
    <property type="match status" value="1"/>
</dbReference>